<protein>
    <submittedName>
        <fullName evidence="2">Uncharacterized protein</fullName>
    </submittedName>
</protein>
<feature type="region of interest" description="Disordered" evidence="1">
    <location>
        <begin position="491"/>
        <end position="512"/>
    </location>
</feature>
<feature type="compositionally biased region" description="Polar residues" evidence="1">
    <location>
        <begin position="277"/>
        <end position="289"/>
    </location>
</feature>
<evidence type="ECO:0000256" key="1">
    <source>
        <dbReference type="SAM" id="MobiDB-lite"/>
    </source>
</evidence>
<dbReference type="EMBL" id="RRYP01006883">
    <property type="protein sequence ID" value="TNV80903.1"/>
    <property type="molecule type" value="Genomic_DNA"/>
</dbReference>
<evidence type="ECO:0000313" key="3">
    <source>
        <dbReference type="Proteomes" id="UP000785679"/>
    </source>
</evidence>
<feature type="region of interest" description="Disordered" evidence="1">
    <location>
        <begin position="267"/>
        <end position="289"/>
    </location>
</feature>
<comment type="caution">
    <text evidence="2">The sequence shown here is derived from an EMBL/GenBank/DDBJ whole genome shotgun (WGS) entry which is preliminary data.</text>
</comment>
<feature type="region of interest" description="Disordered" evidence="1">
    <location>
        <begin position="1"/>
        <end position="39"/>
    </location>
</feature>
<evidence type="ECO:0000313" key="2">
    <source>
        <dbReference type="EMBL" id="TNV80903.1"/>
    </source>
</evidence>
<gene>
    <name evidence="2" type="ORF">FGO68_gene4835</name>
</gene>
<dbReference type="Proteomes" id="UP000785679">
    <property type="component" value="Unassembled WGS sequence"/>
</dbReference>
<accession>A0A8J8NST8</accession>
<sequence>MDNFLNPSSLANQAIPPSSRPLQTNQQIGQNTPQKSGIPLPLLQQIPTSQTAFGNIISKKHIIESGTLAKTGSDRLFKDYVDASRRGEFGMFRTIVNNMESVEYDIDDSRRGLFKKGGIHIEDDQDRDRMIFGKNSIKDVLKQVMMNDAKRRPTLKQASMDFSTSLYGGSSQLVNNHKRKPGGNSFVGFPTPSQQYNPYQSIQIESGHKAPLTVQNLKQKYYATKAQSFIGNAMRRSKGNSDEAKYGNILGKLAPIQEMKIKVVKENSRSPEHNEYGSITQSPTRFNNNSNISTIDMPNLKSLSPEKSQFKTPQKTLLITSHSNEGLKQQVSKILDQGSIKIRQRASQALKTDIHGKNKHHIQQSEDNTYSGAFHSIVHSKQNQSKIGGEYAYLNQKYIPQVKPCLQLNTLPDQEEDDYGSPSPYQRDSHILFGETQYEDSFKQSCVKSSKKVVQSSLQNYQQEQEYLTMHAELVRQADIQKRLIEDIRKESNNTQGRESLDTVGSGEQRTLPPILKQGSITKKAAKRKMFRIPPIPTDSERNQVELKWLKKANPHFYQNLKKQDETNFGILVKKRDHLRQQNDILMNRISLKQL</sequence>
<feature type="compositionally biased region" description="Polar residues" evidence="1">
    <location>
        <begin position="1"/>
        <end position="35"/>
    </location>
</feature>
<dbReference type="AlphaFoldDB" id="A0A8J8NST8"/>
<proteinExistence type="predicted"/>
<reference evidence="2" key="1">
    <citation type="submission" date="2019-06" db="EMBL/GenBank/DDBJ databases">
        <authorList>
            <person name="Zheng W."/>
        </authorList>
    </citation>
    <scope>NUCLEOTIDE SEQUENCE</scope>
    <source>
        <strain evidence="2">QDHG01</strain>
    </source>
</reference>
<name>A0A8J8NST8_HALGN</name>
<organism evidence="2 3">
    <name type="scientific">Halteria grandinella</name>
    <dbReference type="NCBI Taxonomy" id="5974"/>
    <lineage>
        <taxon>Eukaryota</taxon>
        <taxon>Sar</taxon>
        <taxon>Alveolata</taxon>
        <taxon>Ciliophora</taxon>
        <taxon>Intramacronucleata</taxon>
        <taxon>Spirotrichea</taxon>
        <taxon>Stichotrichia</taxon>
        <taxon>Sporadotrichida</taxon>
        <taxon>Halteriidae</taxon>
        <taxon>Halteria</taxon>
    </lineage>
</organism>
<keyword evidence="3" id="KW-1185">Reference proteome</keyword>